<dbReference type="FunFam" id="1.10.1070.11:FF:000001">
    <property type="entry name" value="Phosphatidylinositol 4,5-bisphosphate 3-kinase catalytic subunit"/>
    <property type="match status" value="1"/>
</dbReference>
<feature type="domain" description="C2 PI3K-type" evidence="10">
    <location>
        <begin position="335"/>
        <end position="496"/>
    </location>
</feature>
<accession>A0A9J6CBV0</accession>
<dbReference type="PANTHER" id="PTHR10048">
    <property type="entry name" value="PHOSPHATIDYLINOSITOL KINASE"/>
    <property type="match status" value="1"/>
</dbReference>
<dbReference type="InterPro" id="IPR011009">
    <property type="entry name" value="Kinase-like_dom_sf"/>
</dbReference>
<dbReference type="SMART" id="SM00145">
    <property type="entry name" value="PI3Ka"/>
    <property type="match status" value="1"/>
</dbReference>
<comment type="similarity">
    <text evidence="5">Belongs to the PI3/PI4-kinase family.</text>
</comment>
<gene>
    <name evidence="11" type="ORF">PVAND_009036</name>
</gene>
<dbReference type="PROSITE" id="PS00916">
    <property type="entry name" value="PI3_4_KINASE_2"/>
    <property type="match status" value="1"/>
</dbReference>
<dbReference type="Pfam" id="PF00454">
    <property type="entry name" value="PI3_PI4_kinase"/>
    <property type="match status" value="1"/>
</dbReference>
<evidence type="ECO:0000259" key="8">
    <source>
        <dbReference type="PROSITE" id="PS51545"/>
    </source>
</evidence>
<dbReference type="InterPro" id="IPR015433">
    <property type="entry name" value="PI3/4_kinase"/>
</dbReference>
<dbReference type="Gene3D" id="1.25.40.70">
    <property type="entry name" value="Phosphatidylinositol 3-kinase, accessory domain (PIK)"/>
    <property type="match status" value="1"/>
</dbReference>
<dbReference type="GO" id="GO:0016303">
    <property type="term" value="F:1-phosphatidylinositol-3-kinase activity"/>
    <property type="evidence" value="ECO:0007669"/>
    <property type="project" value="TreeGrafter"/>
</dbReference>
<keyword evidence="2" id="KW-0547">Nucleotide-binding</keyword>
<dbReference type="InterPro" id="IPR002420">
    <property type="entry name" value="PI3K-type_C2_dom"/>
</dbReference>
<comment type="caution">
    <text evidence="11">The sequence shown here is derived from an EMBL/GenBank/DDBJ whole genome shotgun (WGS) entry which is preliminary data.</text>
</comment>
<dbReference type="SUPFAM" id="SSF54236">
    <property type="entry name" value="Ubiquitin-like"/>
    <property type="match status" value="1"/>
</dbReference>
<dbReference type="PROSITE" id="PS51547">
    <property type="entry name" value="C2_PI3K"/>
    <property type="match status" value="1"/>
</dbReference>
<dbReference type="SUPFAM" id="SSF48371">
    <property type="entry name" value="ARM repeat"/>
    <property type="match status" value="1"/>
</dbReference>
<dbReference type="InterPro" id="IPR035892">
    <property type="entry name" value="C2_domain_sf"/>
</dbReference>
<dbReference type="PROSITE" id="PS51544">
    <property type="entry name" value="PI3K_ABD"/>
    <property type="match status" value="1"/>
</dbReference>
<dbReference type="AlphaFoldDB" id="A0A9J6CBV0"/>
<dbReference type="InterPro" id="IPR000403">
    <property type="entry name" value="PI3/4_kinase_cat_dom"/>
</dbReference>
<evidence type="ECO:0008006" key="13">
    <source>
        <dbReference type="Google" id="ProtNLM"/>
    </source>
</evidence>
<dbReference type="InterPro" id="IPR042236">
    <property type="entry name" value="PI3K_accessory_sf"/>
</dbReference>
<dbReference type="EMBL" id="JADBJN010000002">
    <property type="protein sequence ID" value="KAG5679471.1"/>
    <property type="molecule type" value="Genomic_DNA"/>
</dbReference>
<feature type="domain" description="PIK helical" evidence="8">
    <location>
        <begin position="532"/>
        <end position="711"/>
    </location>
</feature>
<reference evidence="11" key="1">
    <citation type="submission" date="2021-03" db="EMBL/GenBank/DDBJ databases">
        <title>Chromosome level genome of the anhydrobiotic midge Polypedilum vanderplanki.</title>
        <authorList>
            <person name="Yoshida Y."/>
            <person name="Kikawada T."/>
            <person name="Gusev O."/>
        </authorList>
    </citation>
    <scope>NUCLEOTIDE SEQUENCE</scope>
    <source>
        <strain evidence="11">NIAS01</strain>
        <tissue evidence="11">Whole body or cell culture</tissue>
    </source>
</reference>
<dbReference type="SMART" id="SM00146">
    <property type="entry name" value="PI3Kc"/>
    <property type="match status" value="1"/>
</dbReference>
<dbReference type="InterPro" id="IPR036940">
    <property type="entry name" value="PI3/4_kinase_cat_sf"/>
</dbReference>
<dbReference type="PROSITE" id="PS51546">
    <property type="entry name" value="PI3K_RBD"/>
    <property type="match status" value="1"/>
</dbReference>
<dbReference type="InterPro" id="IPR018936">
    <property type="entry name" value="PI3/4_kinase_CS"/>
</dbReference>
<evidence type="ECO:0000259" key="10">
    <source>
        <dbReference type="PROSITE" id="PS51547"/>
    </source>
</evidence>
<proteinExistence type="inferred from homology"/>
<dbReference type="PANTHER" id="PTHR10048:SF118">
    <property type="entry name" value="PI-3 KINASE"/>
    <property type="match status" value="1"/>
</dbReference>
<dbReference type="SMART" id="SM00144">
    <property type="entry name" value="PI3K_rbd"/>
    <property type="match status" value="1"/>
</dbReference>
<dbReference type="GO" id="GO:0005942">
    <property type="term" value="C:phosphatidylinositol 3-kinase complex"/>
    <property type="evidence" value="ECO:0007669"/>
    <property type="project" value="TreeGrafter"/>
</dbReference>
<dbReference type="OrthoDB" id="67688at2759"/>
<feature type="domain" description="PI3K/PI4K catalytic" evidence="6">
    <location>
        <begin position="778"/>
        <end position="1063"/>
    </location>
</feature>
<evidence type="ECO:0000313" key="12">
    <source>
        <dbReference type="Proteomes" id="UP001107558"/>
    </source>
</evidence>
<evidence type="ECO:0000313" key="11">
    <source>
        <dbReference type="EMBL" id="KAG5679471.1"/>
    </source>
</evidence>
<sequence length="1077" mass="126094">MNYQKLLESSGKNKKLELVKYDYWQKRNEESKNELIEIEDEFISVMCLMPNGVGINLTCPITFTMEQMKANLWDEAECIYPLYGELKSKSNYIIKAIKSFSAVLEEINDESQRIVDIQPFFALFKLELRQQKDESTDLKQNISILIGKKLDDFKILRNSVEVNNFRSRIDKFSHQMSTKCASMTPKEKISFRNPPRLAKPDELLPNVNKFVIAVNLLPEENVSRITMEIPYNAQPEEVLEKIIQKIETNLNICHNHADDILLKVCGQEEYILGGFPIIQLAYIQECIQKNEMPVFSLTKVCDILREDDFCPQLSKKASSKKYVRSQSTKKSSWELDENFKIVIQAINNLKIEGNKTIELGVCVGLFHGGRALCENLNTTTVFIPGNERTAISAEWNQIMNFNIKICDIPRMTKLCFVVYYIDKNSSQFAYDDYKVPILWSNTTIYDFKNQLKVDGQTLYTWVYVDFSDTEEMLLPLGTVEQNPRIEESAWMTIFFPHPNHSHNQRMKFIYPSDIDIGKHAKVKQSQAIYSTNRISSAKDIFIKKTYEPFMHNDKIMKITKQEQLHIWETRYSCMNLLPNFLPYLLCCIDWNDRENITEVVDLLKQWPYKKMCVEQVLKLLDYNYADKSVRKFAVNYLNDIDDDVLQIYLLQLVQALKHELYLHCDLVTLLLQRAVQNQRIGQYLFWYLRSEINVPSVEIRFSLILEAYLRSSQEHIPVLMKQHNCLERLKFFNDHCKNLPKEKAKEKLARLLKTTSANNDLANVISPLDPKIRWKKVIKNKFKIMDSKKKPILFHYENFDPHGREIQIIYKEGDDLRQDMLILQMLRIMERLWMHNGYDFKLSIYNCINMENGNMGMIEPVSDSETVANILKNSGPFPKKEALFEWIKKHNNTEELLNTAIDNFTKSCAGYCVATYVLGIADRHPNNIMVKTNGQMFHIDFGHILGNFKEKFGIKRERVAFVLTNDFVHVINRGRKINNDKDEVNKEDFENFRNLCEQAFLILHNNGSLLLSLFSMMIQTGLPELKSLKDLDYMREKLALDYPENDAVELFKAKFDEALKSSWTSFNWFIHMLNRNN</sequence>
<dbReference type="SUPFAM" id="SSF56112">
    <property type="entry name" value="Protein kinase-like (PK-like)"/>
    <property type="match status" value="1"/>
</dbReference>
<evidence type="ECO:0000259" key="7">
    <source>
        <dbReference type="PROSITE" id="PS51544"/>
    </source>
</evidence>
<dbReference type="Pfam" id="PF00792">
    <property type="entry name" value="PI3K_C2"/>
    <property type="match status" value="1"/>
</dbReference>
<keyword evidence="4" id="KW-0067">ATP-binding</keyword>
<dbReference type="Pfam" id="PF02192">
    <property type="entry name" value="PI3K_p85B"/>
    <property type="match status" value="1"/>
</dbReference>
<evidence type="ECO:0000256" key="2">
    <source>
        <dbReference type="ARBA" id="ARBA00022741"/>
    </source>
</evidence>
<evidence type="ECO:0000259" key="9">
    <source>
        <dbReference type="PROSITE" id="PS51546"/>
    </source>
</evidence>
<dbReference type="SMART" id="SM00143">
    <property type="entry name" value="PI3K_p85B"/>
    <property type="match status" value="1"/>
</dbReference>
<dbReference type="InterPro" id="IPR029071">
    <property type="entry name" value="Ubiquitin-like_domsf"/>
</dbReference>
<dbReference type="Gene3D" id="3.10.20.770">
    <property type="match status" value="1"/>
</dbReference>
<dbReference type="InterPro" id="IPR001263">
    <property type="entry name" value="PI3K_accessory_dom"/>
</dbReference>
<keyword evidence="3" id="KW-0418">Kinase</keyword>
<keyword evidence="1" id="KW-0808">Transferase</keyword>
<dbReference type="InterPro" id="IPR000341">
    <property type="entry name" value="PI3K_Ras-bd_dom"/>
</dbReference>
<dbReference type="PROSITE" id="PS51545">
    <property type="entry name" value="PIK_HELICAL"/>
    <property type="match status" value="1"/>
</dbReference>
<dbReference type="InterPro" id="IPR003113">
    <property type="entry name" value="PI3K_ABD"/>
</dbReference>
<name>A0A9J6CBV0_POLVA</name>
<dbReference type="InterPro" id="IPR016024">
    <property type="entry name" value="ARM-type_fold"/>
</dbReference>
<evidence type="ECO:0000256" key="5">
    <source>
        <dbReference type="PROSITE-ProRule" id="PRU00880"/>
    </source>
</evidence>
<dbReference type="Pfam" id="PF00794">
    <property type="entry name" value="PI3K_rbd"/>
    <property type="match status" value="1"/>
</dbReference>
<organism evidence="11 12">
    <name type="scientific">Polypedilum vanderplanki</name>
    <name type="common">Sleeping chironomid midge</name>
    <dbReference type="NCBI Taxonomy" id="319348"/>
    <lineage>
        <taxon>Eukaryota</taxon>
        <taxon>Metazoa</taxon>
        <taxon>Ecdysozoa</taxon>
        <taxon>Arthropoda</taxon>
        <taxon>Hexapoda</taxon>
        <taxon>Insecta</taxon>
        <taxon>Pterygota</taxon>
        <taxon>Neoptera</taxon>
        <taxon>Endopterygota</taxon>
        <taxon>Diptera</taxon>
        <taxon>Nematocera</taxon>
        <taxon>Chironomoidea</taxon>
        <taxon>Chironomidae</taxon>
        <taxon>Chironominae</taxon>
        <taxon>Polypedilum</taxon>
        <taxon>Polypedilum</taxon>
    </lineage>
</organism>
<protein>
    <recommendedName>
        <fullName evidence="13">Phosphatidylinositol 3-kinase</fullName>
    </recommendedName>
</protein>
<dbReference type="Gene3D" id="3.30.1010.10">
    <property type="entry name" value="Phosphatidylinositol 3-kinase Catalytic Subunit, Chain A, domain 4"/>
    <property type="match status" value="1"/>
</dbReference>
<dbReference type="GO" id="GO:0016477">
    <property type="term" value="P:cell migration"/>
    <property type="evidence" value="ECO:0007669"/>
    <property type="project" value="TreeGrafter"/>
</dbReference>
<feature type="domain" description="PI3K-ABD" evidence="7">
    <location>
        <begin position="39"/>
        <end position="130"/>
    </location>
</feature>
<feature type="domain" description="PI3K-RBD" evidence="9">
    <location>
        <begin position="207"/>
        <end position="299"/>
    </location>
</feature>
<evidence type="ECO:0000259" key="6">
    <source>
        <dbReference type="PROSITE" id="PS50290"/>
    </source>
</evidence>
<dbReference type="SMART" id="SM00142">
    <property type="entry name" value="PI3K_C2"/>
    <property type="match status" value="1"/>
</dbReference>
<dbReference type="Proteomes" id="UP001107558">
    <property type="component" value="Chromosome 2"/>
</dbReference>
<dbReference type="Gene3D" id="1.10.1070.11">
    <property type="entry name" value="Phosphatidylinositol 3-/4-kinase, catalytic domain"/>
    <property type="match status" value="1"/>
</dbReference>
<evidence type="ECO:0000256" key="3">
    <source>
        <dbReference type="ARBA" id="ARBA00022777"/>
    </source>
</evidence>
<dbReference type="GO" id="GO:0005524">
    <property type="term" value="F:ATP binding"/>
    <property type="evidence" value="ECO:0007669"/>
    <property type="project" value="UniProtKB-KW"/>
</dbReference>
<evidence type="ECO:0000256" key="4">
    <source>
        <dbReference type="ARBA" id="ARBA00022840"/>
    </source>
</evidence>
<dbReference type="GO" id="GO:0005886">
    <property type="term" value="C:plasma membrane"/>
    <property type="evidence" value="ECO:0007669"/>
    <property type="project" value="TreeGrafter"/>
</dbReference>
<evidence type="ECO:0000256" key="1">
    <source>
        <dbReference type="ARBA" id="ARBA00022679"/>
    </source>
</evidence>
<dbReference type="GO" id="GO:0005737">
    <property type="term" value="C:cytoplasm"/>
    <property type="evidence" value="ECO:0007669"/>
    <property type="project" value="UniProtKB-ARBA"/>
</dbReference>
<dbReference type="GO" id="GO:0035005">
    <property type="term" value="F:1-phosphatidylinositol-4-phosphate 3-kinase activity"/>
    <property type="evidence" value="ECO:0007669"/>
    <property type="project" value="TreeGrafter"/>
</dbReference>
<dbReference type="GO" id="GO:0048015">
    <property type="term" value="P:phosphatidylinositol-mediated signaling"/>
    <property type="evidence" value="ECO:0007669"/>
    <property type="project" value="TreeGrafter"/>
</dbReference>
<dbReference type="GO" id="GO:0043491">
    <property type="term" value="P:phosphatidylinositol 3-kinase/protein kinase B signal transduction"/>
    <property type="evidence" value="ECO:0007669"/>
    <property type="project" value="TreeGrafter"/>
</dbReference>
<dbReference type="SUPFAM" id="SSF49562">
    <property type="entry name" value="C2 domain (Calcium/lipid-binding domain, CaLB)"/>
    <property type="match status" value="1"/>
</dbReference>
<keyword evidence="12" id="KW-1185">Reference proteome</keyword>
<dbReference type="PROSITE" id="PS50290">
    <property type="entry name" value="PI3_4_KINASE_3"/>
    <property type="match status" value="1"/>
</dbReference>
<dbReference type="Gene3D" id="2.60.40.150">
    <property type="entry name" value="C2 domain"/>
    <property type="match status" value="1"/>
</dbReference>
<dbReference type="Pfam" id="PF00613">
    <property type="entry name" value="PI3Ka"/>
    <property type="match status" value="1"/>
</dbReference>